<evidence type="ECO:0000259" key="2">
    <source>
        <dbReference type="Pfam" id="PF25390"/>
    </source>
</evidence>
<dbReference type="SUPFAM" id="SSF50985">
    <property type="entry name" value="RCC1/BLIP-II"/>
    <property type="match status" value="1"/>
</dbReference>
<dbReference type="PROSITE" id="PS51257">
    <property type="entry name" value="PROKAR_LIPOPROTEIN"/>
    <property type="match status" value="1"/>
</dbReference>
<dbReference type="CDD" id="cd13120">
    <property type="entry name" value="BF2867_like_N"/>
    <property type="match status" value="1"/>
</dbReference>
<dbReference type="InterPro" id="IPR042278">
    <property type="entry name" value="Mfa-like_1_N"/>
</dbReference>
<dbReference type="EMBL" id="CP002659">
    <property type="protein sequence ID" value="AEC02601.1"/>
    <property type="molecule type" value="Genomic_DNA"/>
</dbReference>
<reference evidence="3 4" key="2">
    <citation type="journal article" date="2012" name="Stand. Genomic Sci.">
        <title>Complete genome sequence of the termite hindgut bacterium Spirochaeta coccoides type strain (SPN1(T)), reclassification in the genus Sphaerochaeta as Sphaerochaeta coccoides comb. nov. and emendations of the family Spirochaetaceae and the genus Sphaerochaeta.</title>
        <authorList>
            <person name="Abt B."/>
            <person name="Han C."/>
            <person name="Scheuner C."/>
            <person name="Lu M."/>
            <person name="Lapidus A."/>
            <person name="Nolan M."/>
            <person name="Lucas S."/>
            <person name="Hammon N."/>
            <person name="Deshpande S."/>
            <person name="Cheng J.F."/>
            <person name="Tapia R."/>
            <person name="Goodwin L.A."/>
            <person name="Pitluck S."/>
            <person name="Liolios K."/>
            <person name="Pagani I."/>
            <person name="Ivanova N."/>
            <person name="Mavromatis K."/>
            <person name="Mikhailova N."/>
            <person name="Huntemann M."/>
            <person name="Pati A."/>
            <person name="Chen A."/>
            <person name="Palaniappan K."/>
            <person name="Land M."/>
            <person name="Hauser L."/>
            <person name="Brambilla E.M."/>
            <person name="Rohde M."/>
            <person name="Spring S."/>
            <person name="Gronow S."/>
            <person name="Goker M."/>
            <person name="Woyke T."/>
            <person name="Bristow J."/>
            <person name="Eisen J.A."/>
            <person name="Markowitz V."/>
            <person name="Hugenholtz P."/>
            <person name="Kyrpides N.C."/>
            <person name="Klenk H.P."/>
            <person name="Detter J.C."/>
        </authorList>
    </citation>
    <scope>NUCLEOTIDE SEQUENCE [LARGE SCALE GENOMIC DNA]</scope>
    <source>
        <strain evidence="4">ATCC BAA-1237 / DSM 17374 / SPN1</strain>
    </source>
</reference>
<evidence type="ECO:0000313" key="4">
    <source>
        <dbReference type="Proteomes" id="UP000007939"/>
    </source>
</evidence>
<dbReference type="InterPro" id="IPR058923">
    <property type="entry name" value="RCC1-like_dom"/>
</dbReference>
<feature type="domain" description="RCC1-like" evidence="2">
    <location>
        <begin position="494"/>
        <end position="717"/>
    </location>
</feature>
<dbReference type="CDD" id="cd13121">
    <property type="entry name" value="BF2867_like_C"/>
    <property type="match status" value="1"/>
</dbReference>
<keyword evidence="4" id="KW-1185">Reference proteome</keyword>
<dbReference type="PROSITE" id="PS50012">
    <property type="entry name" value="RCC1_3"/>
    <property type="match status" value="6"/>
</dbReference>
<dbReference type="RefSeq" id="WP_013739996.1">
    <property type="nucleotide sequence ID" value="NC_015436.1"/>
</dbReference>
<dbReference type="AlphaFoldDB" id="F4GHL2"/>
<name>F4GHL2_PARC1</name>
<dbReference type="InterPro" id="IPR009091">
    <property type="entry name" value="RCC1/BLIP-II"/>
</dbReference>
<dbReference type="InterPro" id="IPR000408">
    <property type="entry name" value="Reg_chr_condens"/>
</dbReference>
<organism evidence="3 4">
    <name type="scientific">Parasphaerochaeta coccoides (strain ATCC BAA-1237 / DSM 17374 / SPN1)</name>
    <name type="common">Sphaerochaeta coccoides</name>
    <dbReference type="NCBI Taxonomy" id="760011"/>
    <lineage>
        <taxon>Bacteria</taxon>
        <taxon>Pseudomonadati</taxon>
        <taxon>Spirochaetota</taxon>
        <taxon>Spirochaetia</taxon>
        <taxon>Spirochaetales</taxon>
        <taxon>Sphaerochaetaceae</taxon>
        <taxon>Parasphaerochaeta</taxon>
    </lineage>
</organism>
<dbReference type="InterPro" id="IPR051625">
    <property type="entry name" value="Signaling_Regulatory_Domain"/>
</dbReference>
<dbReference type="Gene3D" id="2.60.40.2620">
    <property type="entry name" value="Fimbrillin-like"/>
    <property type="match status" value="1"/>
</dbReference>
<dbReference type="Proteomes" id="UP000007939">
    <property type="component" value="Chromosome"/>
</dbReference>
<dbReference type="eggNOG" id="COG5184">
    <property type="taxonomic scope" value="Bacteria"/>
</dbReference>
<dbReference type="PANTHER" id="PTHR22872">
    <property type="entry name" value="BTK-BINDING PROTEIN-RELATED"/>
    <property type="match status" value="1"/>
</dbReference>
<evidence type="ECO:0000256" key="1">
    <source>
        <dbReference type="ARBA" id="ARBA00022737"/>
    </source>
</evidence>
<dbReference type="HOGENOM" id="CLU_019687_0_0_12"/>
<reference evidence="4" key="1">
    <citation type="submission" date="2011-04" db="EMBL/GenBank/DDBJ databases">
        <title>The complete genome of Spirochaeta coccoides DSM 17374.</title>
        <authorList>
            <person name="Lucas S."/>
            <person name="Copeland A."/>
            <person name="Lapidus A."/>
            <person name="Bruce D."/>
            <person name="Goodwin L."/>
            <person name="Pitluck S."/>
            <person name="Peters L."/>
            <person name="Kyrpides N."/>
            <person name="Mavromatis K."/>
            <person name="Pagani I."/>
            <person name="Ivanova N."/>
            <person name="Ovchinnikova G."/>
            <person name="Lu M."/>
            <person name="Detter J.C."/>
            <person name="Tapia R."/>
            <person name="Han C."/>
            <person name="Land M."/>
            <person name="Hauser L."/>
            <person name="Markowitz V."/>
            <person name="Cheng J.-F."/>
            <person name="Hugenholtz P."/>
            <person name="Woyke T."/>
            <person name="Wu D."/>
            <person name="Spring S."/>
            <person name="Schroeder M."/>
            <person name="Brambilla E."/>
            <person name="Klenk H.-P."/>
            <person name="Eisen J.A."/>
        </authorList>
    </citation>
    <scope>NUCLEOTIDE SEQUENCE [LARGE SCALE GENOMIC DNA]</scope>
    <source>
        <strain evidence="4">ATCC BAA-1237 / DSM 17374 / SPN1</strain>
    </source>
</reference>
<protein>
    <recommendedName>
        <fullName evidence="2">RCC1-like domain-containing protein</fullName>
    </recommendedName>
</protein>
<dbReference type="STRING" id="760011.Spico_1397"/>
<dbReference type="Pfam" id="PF13540">
    <property type="entry name" value="RCC1_2"/>
    <property type="match status" value="1"/>
</dbReference>
<sequence length="719" mass="76920">MNKSSRSGFVVLTTILMLLVALISCDNKLNVSHTNAVRFSTEIGRKATANSEWQADDDVGIYMLEHGTGTAATAASERANRHYTADMASQTSGFSPVDNANTLKWNDIAANANDTFDFIAYYPYDENISDPTAVDIDINRSSSEQMTGTADFLWGRTDNIQNNTSTVHLKLDHMFSRLIVNISPSTTVDADAITGGVLSAMVEGTSTQGTFNLDTGALSVTSSVEGIIMKNISHTLSQAEQDAGKRRFEAVLIPVVHSDVLLDALKLEFTLGSDTYTWAANSVATSDQGKIHFDKGKQHVYNMTLNTNDNEVAVAAIEIEIQDWDTGDGINAPAVKLGVKKVSAGNFHTMILKTDGTLWATGRNNFGQLGVGTSGDSNNKSTPVQVMTDVKAVSTGNYYTMILKKDGTLWATGANGEGQLGDGTTTNRTTPVQVKASTAANDFMTDVKEVSAGYFHTMIVKKDGTLWATGFNSQGQLGVGDNDARSTPVYVMENVAAVSARGYYTIILKKDGTLWATGQNGYGQLGDGTTTDRITPVQVKASIAPNDFMTDVKAVSAGYNHTLILKKDGTLWATGYNYYGQLGDGTSGTVNNKSTPVQVWASTDGLVKMTDVAAVSAGYAHTLILKKDGTLWATGYNLHGQLGLGNSGAGTNRNIPERVKASPDDFMTDVADVFAGYYHTMIVKKDVTLWVTGDNEYGQLGLGNSGEGTSKNIPEQVVF</sequence>
<accession>F4GHL2</accession>
<dbReference type="InterPro" id="IPR025049">
    <property type="entry name" value="Mfa-like_1"/>
</dbReference>
<dbReference type="Gene3D" id="2.60.40.2630">
    <property type="match status" value="1"/>
</dbReference>
<keyword evidence="1" id="KW-0677">Repeat</keyword>
<gene>
    <name evidence="3" type="ordered locus">Spico_1397</name>
</gene>
<proteinExistence type="predicted"/>
<dbReference type="Gene3D" id="2.130.10.30">
    <property type="entry name" value="Regulator of chromosome condensation 1/beta-lactamase-inhibitor protein II"/>
    <property type="match status" value="2"/>
</dbReference>
<dbReference type="Pfam" id="PF25390">
    <property type="entry name" value="WD40_RLD"/>
    <property type="match status" value="1"/>
</dbReference>
<dbReference type="PRINTS" id="PR00633">
    <property type="entry name" value="RCCNDNSATION"/>
</dbReference>
<dbReference type="OrthoDB" id="363253at2"/>
<dbReference type="Pfam" id="PF00415">
    <property type="entry name" value="RCC1"/>
    <property type="match status" value="1"/>
</dbReference>
<dbReference type="Pfam" id="PF13149">
    <property type="entry name" value="Mfa_like_1"/>
    <property type="match status" value="1"/>
</dbReference>
<dbReference type="KEGG" id="scc:Spico_1397"/>
<evidence type="ECO:0000313" key="3">
    <source>
        <dbReference type="EMBL" id="AEC02601.1"/>
    </source>
</evidence>